<dbReference type="InterPro" id="IPR025422">
    <property type="entry name" value="TGA_domain"/>
</dbReference>
<gene>
    <name evidence="2" type="ORF">D0Y65_031912</name>
</gene>
<dbReference type="PANTHER" id="PTHR46354">
    <property type="entry name" value="DOG1 DOMAIN-CONTAINING PROTEIN"/>
    <property type="match status" value="1"/>
</dbReference>
<feature type="domain" description="DOG1" evidence="1">
    <location>
        <begin position="53"/>
        <end position="265"/>
    </location>
</feature>
<dbReference type="AlphaFoldDB" id="A0A445IAK7"/>
<organism evidence="2 3">
    <name type="scientific">Glycine soja</name>
    <name type="common">Wild soybean</name>
    <dbReference type="NCBI Taxonomy" id="3848"/>
    <lineage>
        <taxon>Eukaryota</taxon>
        <taxon>Viridiplantae</taxon>
        <taxon>Streptophyta</taxon>
        <taxon>Embryophyta</taxon>
        <taxon>Tracheophyta</taxon>
        <taxon>Spermatophyta</taxon>
        <taxon>Magnoliopsida</taxon>
        <taxon>eudicotyledons</taxon>
        <taxon>Gunneridae</taxon>
        <taxon>Pentapetalae</taxon>
        <taxon>rosids</taxon>
        <taxon>fabids</taxon>
        <taxon>Fabales</taxon>
        <taxon>Fabaceae</taxon>
        <taxon>Papilionoideae</taxon>
        <taxon>50 kb inversion clade</taxon>
        <taxon>NPAAA clade</taxon>
        <taxon>indigoferoid/millettioid clade</taxon>
        <taxon>Phaseoleae</taxon>
        <taxon>Glycine</taxon>
        <taxon>Glycine subgen. Soja</taxon>
    </lineage>
</organism>
<evidence type="ECO:0000259" key="1">
    <source>
        <dbReference type="PROSITE" id="PS51806"/>
    </source>
</evidence>
<dbReference type="Pfam" id="PF14144">
    <property type="entry name" value="DOG1"/>
    <property type="match status" value="1"/>
</dbReference>
<dbReference type="EMBL" id="QZWG01000011">
    <property type="protein sequence ID" value="RZB83083.1"/>
    <property type="molecule type" value="Genomic_DNA"/>
</dbReference>
<protein>
    <submittedName>
        <fullName evidence="2">Protein DOG1-like 4</fullName>
    </submittedName>
</protein>
<accession>A0A445IAK7</accession>
<comment type="caution">
    <text evidence="2">The sequence shown here is derived from an EMBL/GenBank/DDBJ whole genome shotgun (WGS) entry which is preliminary data.</text>
</comment>
<dbReference type="GO" id="GO:0006351">
    <property type="term" value="P:DNA-templated transcription"/>
    <property type="evidence" value="ECO:0007669"/>
    <property type="project" value="InterPro"/>
</dbReference>
<dbReference type="InterPro" id="IPR051886">
    <property type="entry name" value="Seed_Dev/Stress_Resp_Reg"/>
</dbReference>
<dbReference type="Gramene" id="XM_028332524.1">
    <property type="protein sequence ID" value="XP_028188325.1"/>
    <property type="gene ID" value="LOC114374825"/>
</dbReference>
<sequence length="268" mass="30488">MRQVETLRESHVNMHAPSPQPLSVLFINPHSYITISNGQKRATMNNPSSPSPCAAFADFYEQWFEELQSLMQQLRGEGRKEEVMEKVMWHHQNYYVAKSAAAEKDPLNVFLSPWATTLERSLHWITGWRPTTAFHLIYTESSLMFESHIIDILQGLRTGDLGDLSPSQFRRVSDIQCDTVKEENAITEELSEWQDSVSEMMGPGANINDKIGRLVCIIKKADDLRLRTLRSVVGLLSPQQAIEFLIASAELLVGIRGWGLNHDRPRGR</sequence>
<evidence type="ECO:0000313" key="2">
    <source>
        <dbReference type="EMBL" id="RZB83083.1"/>
    </source>
</evidence>
<dbReference type="PANTHER" id="PTHR46354:SF12">
    <property type="entry name" value="DNA-BINDING PROTEIN-LIKE PROTEIN"/>
    <property type="match status" value="1"/>
</dbReference>
<proteinExistence type="predicted"/>
<name>A0A445IAK7_GLYSO</name>
<dbReference type="Proteomes" id="UP000289340">
    <property type="component" value="Chromosome 11"/>
</dbReference>
<reference evidence="2 3" key="1">
    <citation type="submission" date="2018-09" db="EMBL/GenBank/DDBJ databases">
        <title>A high-quality reference genome of wild soybean provides a powerful tool to mine soybean genomes.</title>
        <authorList>
            <person name="Xie M."/>
            <person name="Chung C.Y.L."/>
            <person name="Li M.-W."/>
            <person name="Wong F.-L."/>
            <person name="Chan T.-F."/>
            <person name="Lam H.-M."/>
        </authorList>
    </citation>
    <scope>NUCLEOTIDE SEQUENCE [LARGE SCALE GENOMIC DNA]</scope>
    <source>
        <strain evidence="3">cv. W05</strain>
        <tissue evidence="2">Hypocotyl of etiolated seedlings</tissue>
    </source>
</reference>
<dbReference type="SMR" id="A0A445IAK7"/>
<dbReference type="GO" id="GO:0043565">
    <property type="term" value="F:sequence-specific DNA binding"/>
    <property type="evidence" value="ECO:0007669"/>
    <property type="project" value="InterPro"/>
</dbReference>
<evidence type="ECO:0000313" key="3">
    <source>
        <dbReference type="Proteomes" id="UP000289340"/>
    </source>
</evidence>
<dbReference type="PROSITE" id="PS51806">
    <property type="entry name" value="DOG1"/>
    <property type="match status" value="1"/>
</dbReference>
<keyword evidence="3" id="KW-1185">Reference proteome</keyword>